<dbReference type="RefSeq" id="WP_135707687.1">
    <property type="nucleotide sequence ID" value="NZ_CP038639.1"/>
</dbReference>
<reference evidence="1 2" key="1">
    <citation type="submission" date="2019-03" db="EMBL/GenBank/DDBJ databases">
        <title>Efficiently degradation of phenoxyalkanoic acid herbicides by Cupriavidus oxalaticus strain X32.</title>
        <authorList>
            <person name="Sheng X."/>
        </authorList>
    </citation>
    <scope>NUCLEOTIDE SEQUENCE [LARGE SCALE GENOMIC DNA]</scope>
    <source>
        <strain evidence="1 2">X32</strain>
        <plasmid evidence="1 2">unnamed4</plasmid>
    </source>
</reference>
<evidence type="ECO:0000313" key="1">
    <source>
        <dbReference type="EMBL" id="QBY56455.1"/>
    </source>
</evidence>
<dbReference type="EMBL" id="CP038639">
    <property type="protein sequence ID" value="QBY56455.1"/>
    <property type="molecule type" value="Genomic_DNA"/>
</dbReference>
<sequence>MSPASQSANLVSVIEDVEFAATLSSQLGSLSSELLLVPRNGADVAALPFDWTKAKAYYGEYCPLGGGNDCPDGQFDNDCTHFVAHGLSKSSIIVNLPSVTCYNGVCIRVAELAAAFKNAAAKYTNVKKIGDISKTREGDFCFVVSWFGLATDHAMVLADIMGPNGGKVYGHTNPRCGQQVDLTGQTLVIYRIE</sequence>
<organism evidence="1 2">
    <name type="scientific">Cupriavidus oxalaticus</name>
    <dbReference type="NCBI Taxonomy" id="96344"/>
    <lineage>
        <taxon>Bacteria</taxon>
        <taxon>Pseudomonadati</taxon>
        <taxon>Pseudomonadota</taxon>
        <taxon>Betaproteobacteria</taxon>
        <taxon>Burkholderiales</taxon>
        <taxon>Burkholderiaceae</taxon>
        <taxon>Cupriavidus</taxon>
    </lineage>
</organism>
<geneLocation type="plasmid" evidence="1">
    <name>unnamed4</name>
</geneLocation>
<name>A0A4P7LKU1_9BURK</name>
<dbReference type="AlphaFoldDB" id="A0A4P7LKU1"/>
<dbReference type="OrthoDB" id="9949062at2"/>
<dbReference type="Proteomes" id="UP000295294">
    <property type="component" value="Plasmid unnamed4"/>
</dbReference>
<keyword evidence="1" id="KW-0614">Plasmid</keyword>
<protein>
    <submittedName>
        <fullName evidence="1">Uncharacterized protein</fullName>
    </submittedName>
</protein>
<gene>
    <name evidence="1" type="ORF">E0W60_36335</name>
</gene>
<accession>A0A4P7LKU1</accession>
<evidence type="ECO:0000313" key="2">
    <source>
        <dbReference type="Proteomes" id="UP000295294"/>
    </source>
</evidence>
<dbReference type="KEGG" id="cox:E0W60_36335"/>
<proteinExistence type="predicted"/>